<feature type="coiled-coil region" evidence="5">
    <location>
        <begin position="486"/>
        <end position="573"/>
    </location>
</feature>
<name>E4X7S1_OIKDI</name>
<feature type="coiled-coil region" evidence="5">
    <location>
        <begin position="421"/>
        <end position="462"/>
    </location>
</feature>
<dbReference type="GO" id="GO:0008270">
    <property type="term" value="F:zinc ion binding"/>
    <property type="evidence" value="ECO:0007669"/>
    <property type="project" value="UniProtKB-KW"/>
</dbReference>
<evidence type="ECO:0000259" key="7">
    <source>
        <dbReference type="PROSITE" id="PS50089"/>
    </source>
</evidence>
<feature type="coiled-coil region" evidence="5">
    <location>
        <begin position="219"/>
        <end position="246"/>
    </location>
</feature>
<feature type="domain" description="RING-type" evidence="7">
    <location>
        <begin position="25"/>
        <end position="64"/>
    </location>
</feature>
<dbReference type="InParanoid" id="E4X7S1"/>
<dbReference type="EMBL" id="FN653028">
    <property type="protein sequence ID" value="CBY18744.1"/>
    <property type="molecule type" value="Genomic_DNA"/>
</dbReference>
<dbReference type="AlphaFoldDB" id="E4X7S1"/>
<evidence type="ECO:0000256" key="6">
    <source>
        <dbReference type="SAM" id="MobiDB-lite"/>
    </source>
</evidence>
<gene>
    <name evidence="8" type="ORF">GSOID_T00003610001</name>
</gene>
<evidence type="ECO:0000256" key="3">
    <source>
        <dbReference type="ARBA" id="ARBA00022833"/>
    </source>
</evidence>
<protein>
    <recommendedName>
        <fullName evidence="7">RING-type domain-containing protein</fullName>
    </recommendedName>
</protein>
<keyword evidence="1" id="KW-0479">Metal-binding</keyword>
<dbReference type="OrthoDB" id="6477712at2759"/>
<sequence>MGIDAEIDTSQGGDIIQTLKDEIFCSICCAIFEDPLKLDCCDGHLCKVCFDDVKTKFPSCPLCRASNYSAKPSRLMVSVLSTITLNCPAEECNEKFLYSQFLKHKETCVFLNMKTCDRCNVKMDLTEFERHFACIEVLLKNIEEIQKKNECQKKSFKELHAKHVKILQENKVNASSVKSLNISLNRSNEMIRQLQLANDDKAAQLHQLQYHNHTGGAQNSFLAAENEKLQKNLKDMSIQMTKLKNEHHVTTYSMKEENRMLRNTVNENVATHKRGQEFLAAENDKFKNSVKDLNARISKLQRDHHSASFNTKEENRILQNKANETAAQLKKTKDTLQNQSNRIKKMEAEAKKSNEQKKNTTAAKKKADESLKKLQTEMKELRSNYDHLSDLFCQGDDTDNCKSCKSGAILSLLPQTQIDQEKIFNEKIKNLENLLANATRTVEQQREQHKQAKKELEERITQSYACKIAGLEAALKNKVNPLADSLEKVSSENSTLQYEILELQKQLESCEKEQEYLKEVEKSQYKQLCDEQQEKEKLLAEANMKVADMKKQIDDKNDQIAELLEDQSSKKDQLNPLSSDNSSEITKLKNEIARVEQSANLYFQMYEKERKINQCRSEEKPGLFGLFKRK</sequence>
<keyword evidence="9" id="KW-1185">Reference proteome</keyword>
<keyword evidence="3" id="KW-0862">Zinc</keyword>
<dbReference type="InterPro" id="IPR013083">
    <property type="entry name" value="Znf_RING/FYVE/PHD"/>
</dbReference>
<keyword evidence="5" id="KW-0175">Coiled coil</keyword>
<evidence type="ECO:0000256" key="2">
    <source>
        <dbReference type="ARBA" id="ARBA00022771"/>
    </source>
</evidence>
<dbReference type="InterPro" id="IPR001841">
    <property type="entry name" value="Znf_RING"/>
</dbReference>
<proteinExistence type="predicted"/>
<organism evidence="8">
    <name type="scientific">Oikopleura dioica</name>
    <name type="common">Tunicate</name>
    <dbReference type="NCBI Taxonomy" id="34765"/>
    <lineage>
        <taxon>Eukaryota</taxon>
        <taxon>Metazoa</taxon>
        <taxon>Chordata</taxon>
        <taxon>Tunicata</taxon>
        <taxon>Appendicularia</taxon>
        <taxon>Copelata</taxon>
        <taxon>Oikopleuridae</taxon>
        <taxon>Oikopleura</taxon>
    </lineage>
</organism>
<dbReference type="Proteomes" id="UP000001307">
    <property type="component" value="Unassembled WGS sequence"/>
</dbReference>
<reference evidence="8" key="1">
    <citation type="journal article" date="2010" name="Science">
        <title>Plasticity of animal genome architecture unmasked by rapid evolution of a pelagic tunicate.</title>
        <authorList>
            <person name="Denoeud F."/>
            <person name="Henriet S."/>
            <person name="Mungpakdee S."/>
            <person name="Aury J.M."/>
            <person name="Da Silva C."/>
            <person name="Brinkmann H."/>
            <person name="Mikhaleva J."/>
            <person name="Olsen L.C."/>
            <person name="Jubin C."/>
            <person name="Canestro C."/>
            <person name="Bouquet J.M."/>
            <person name="Danks G."/>
            <person name="Poulain J."/>
            <person name="Campsteijn C."/>
            <person name="Adamski M."/>
            <person name="Cross I."/>
            <person name="Yadetie F."/>
            <person name="Muffato M."/>
            <person name="Louis A."/>
            <person name="Butcher S."/>
            <person name="Tsagkogeorga G."/>
            <person name="Konrad A."/>
            <person name="Singh S."/>
            <person name="Jensen M.F."/>
            <person name="Cong E.H."/>
            <person name="Eikeseth-Otteraa H."/>
            <person name="Noel B."/>
            <person name="Anthouard V."/>
            <person name="Porcel B.M."/>
            <person name="Kachouri-Lafond R."/>
            <person name="Nishino A."/>
            <person name="Ugolini M."/>
            <person name="Chourrout P."/>
            <person name="Nishida H."/>
            <person name="Aasland R."/>
            <person name="Huzurbazar S."/>
            <person name="Westhof E."/>
            <person name="Delsuc F."/>
            <person name="Lehrach H."/>
            <person name="Reinhardt R."/>
            <person name="Weissenbach J."/>
            <person name="Roy S.W."/>
            <person name="Artiguenave F."/>
            <person name="Postlethwait J.H."/>
            <person name="Manak J.R."/>
            <person name="Thompson E.M."/>
            <person name="Jaillon O."/>
            <person name="Du Pasquier L."/>
            <person name="Boudinot P."/>
            <person name="Liberles D.A."/>
            <person name="Volff J.N."/>
            <person name="Philippe H."/>
            <person name="Lenhard B."/>
            <person name="Roest Crollius H."/>
            <person name="Wincker P."/>
            <person name="Chourrout D."/>
        </authorList>
    </citation>
    <scope>NUCLEOTIDE SEQUENCE [LARGE SCALE GENOMIC DNA]</scope>
</reference>
<evidence type="ECO:0000256" key="5">
    <source>
        <dbReference type="SAM" id="Coils"/>
    </source>
</evidence>
<evidence type="ECO:0000313" key="9">
    <source>
        <dbReference type="Proteomes" id="UP000001307"/>
    </source>
</evidence>
<dbReference type="SUPFAM" id="SSF57850">
    <property type="entry name" value="RING/U-box"/>
    <property type="match status" value="1"/>
</dbReference>
<keyword evidence="2 4" id="KW-0863">Zinc-finger</keyword>
<dbReference type="PROSITE" id="PS50089">
    <property type="entry name" value="ZF_RING_2"/>
    <property type="match status" value="1"/>
</dbReference>
<accession>E4X7S1</accession>
<dbReference type="Gene3D" id="3.30.40.10">
    <property type="entry name" value="Zinc/RING finger domain, C3HC4 (zinc finger)"/>
    <property type="match status" value="1"/>
</dbReference>
<feature type="coiled-coil region" evidence="5">
    <location>
        <begin position="135"/>
        <end position="162"/>
    </location>
</feature>
<feature type="region of interest" description="Disordered" evidence="6">
    <location>
        <begin position="347"/>
        <end position="368"/>
    </location>
</feature>
<evidence type="ECO:0000313" key="8">
    <source>
        <dbReference type="EMBL" id="CBY18744.1"/>
    </source>
</evidence>
<feature type="compositionally biased region" description="Basic and acidic residues" evidence="6">
    <location>
        <begin position="347"/>
        <end position="358"/>
    </location>
</feature>
<evidence type="ECO:0000256" key="1">
    <source>
        <dbReference type="ARBA" id="ARBA00022723"/>
    </source>
</evidence>
<evidence type="ECO:0000256" key="4">
    <source>
        <dbReference type="PROSITE-ProRule" id="PRU00175"/>
    </source>
</evidence>